<dbReference type="InterPro" id="IPR001270">
    <property type="entry name" value="ClpA/B"/>
</dbReference>
<accession>A0A1G8LQM0</accession>
<name>A0A1G8LQM0_ANEMI</name>
<dbReference type="EMBL" id="FNED01000005">
    <property type="protein sequence ID" value="SDI58002.1"/>
    <property type="molecule type" value="Genomic_DNA"/>
</dbReference>
<dbReference type="CDD" id="cd00009">
    <property type="entry name" value="AAA"/>
    <property type="match status" value="1"/>
</dbReference>
<dbReference type="SUPFAM" id="SSF52540">
    <property type="entry name" value="P-loop containing nucleoside triphosphate hydrolases"/>
    <property type="match status" value="1"/>
</dbReference>
<proteinExistence type="predicted"/>
<evidence type="ECO:0000259" key="2">
    <source>
        <dbReference type="Pfam" id="PF20030"/>
    </source>
</evidence>
<dbReference type="InterPro" id="IPR027417">
    <property type="entry name" value="P-loop_NTPase"/>
</dbReference>
<dbReference type="Pfam" id="PF20030">
    <property type="entry name" value="bpMoxR"/>
    <property type="match status" value="1"/>
</dbReference>
<feature type="domain" description="MoxR" evidence="2">
    <location>
        <begin position="21"/>
        <end position="193"/>
    </location>
</feature>
<dbReference type="Proteomes" id="UP000182836">
    <property type="component" value="Unassembled WGS sequence"/>
</dbReference>
<dbReference type="InterPro" id="IPR045427">
    <property type="entry name" value="MoxR"/>
</dbReference>
<dbReference type="Gene3D" id="3.40.50.300">
    <property type="entry name" value="P-loop containing nucleotide triphosphate hydrolases"/>
    <property type="match status" value="1"/>
</dbReference>
<organism evidence="3 4">
    <name type="scientific">Aneurinibacillus migulanus</name>
    <name type="common">Bacillus migulanus</name>
    <dbReference type="NCBI Taxonomy" id="47500"/>
    <lineage>
        <taxon>Bacteria</taxon>
        <taxon>Bacillati</taxon>
        <taxon>Bacillota</taxon>
        <taxon>Bacilli</taxon>
        <taxon>Bacillales</taxon>
        <taxon>Paenibacillaceae</taxon>
        <taxon>Aneurinibacillus group</taxon>
        <taxon>Aneurinibacillus</taxon>
    </lineage>
</organism>
<evidence type="ECO:0000313" key="3">
    <source>
        <dbReference type="EMBL" id="SDI58002.1"/>
    </source>
</evidence>
<dbReference type="GO" id="GO:0005524">
    <property type="term" value="F:ATP binding"/>
    <property type="evidence" value="ECO:0007669"/>
    <property type="project" value="InterPro"/>
</dbReference>
<evidence type="ECO:0000313" key="4">
    <source>
        <dbReference type="Proteomes" id="UP000182836"/>
    </source>
</evidence>
<dbReference type="Pfam" id="PF17868">
    <property type="entry name" value="AAA_lid_8"/>
    <property type="match status" value="1"/>
</dbReference>
<dbReference type="PRINTS" id="PR00300">
    <property type="entry name" value="CLPPROTEASEA"/>
</dbReference>
<dbReference type="InterPro" id="IPR050513">
    <property type="entry name" value="RavA_ATPases"/>
</dbReference>
<dbReference type="AlphaFoldDB" id="A0A1G8LQM0"/>
<sequence length="444" mass="51964">MVPAEPAAQHMTQAPNLVQTKIEEAIQLLESRFLEREELIRLLFLGMMSSENVLLIGPPGTAKSQLARGVSQLFGSEQCFDYLLTKFTTPDEMFGPVSLQQLKQDRYIRQTDGYLPASQFAFLDEIFKANSAILNALLSILNERLFFNGKEKQNVPLLFLMAASNELPEENEQLEALYDRFLIRYEVGYLKNVSSYELMFQLPDEPLPTLLSLDDVQSVREQARHVKLSESLVYFLYELKQAMEEKEFSLSDRRWSKIGHIWKTSAALNGREYVSIWDTVYTPHMLWNVPEDLPVLAELFDKHFQDALKREMEEELPLRKYEQTADKWLEKEDELHGYQFKREVGEKLGKDAVIHAQSLLEKCRLEVEETARELRNKLVAWQEKEKNIESYLYSRNFLLLQPDRYAVKYSRLRIQGERILQTLQGLYRTLFDKEIPGTEYDYTL</sequence>
<feature type="domain" description="ATPase RavA-like AAA lid" evidence="1">
    <location>
        <begin position="232"/>
        <end position="295"/>
    </location>
</feature>
<protein>
    <submittedName>
        <fullName evidence="3">MoxR-like ATPase</fullName>
    </submittedName>
</protein>
<evidence type="ECO:0000259" key="1">
    <source>
        <dbReference type="Pfam" id="PF17868"/>
    </source>
</evidence>
<reference evidence="3 4" key="1">
    <citation type="submission" date="2016-10" db="EMBL/GenBank/DDBJ databases">
        <authorList>
            <person name="de Groot N.N."/>
        </authorList>
    </citation>
    <scope>NUCLEOTIDE SEQUENCE [LARGE SCALE GENOMIC DNA]</scope>
    <source>
        <strain evidence="3 4">DSM 2895</strain>
    </source>
</reference>
<dbReference type="PANTHER" id="PTHR32204">
    <property type="entry name" value="ATPASE RAVA"/>
    <property type="match status" value="1"/>
</dbReference>
<dbReference type="InterPro" id="IPR041538">
    <property type="entry name" value="RavA-like_AAA_lid"/>
</dbReference>
<gene>
    <name evidence="3" type="ORF">SAMN04487909_105176</name>
</gene>
<dbReference type="PANTHER" id="PTHR32204:SF0">
    <property type="entry name" value="ATPASE RAVA"/>
    <property type="match status" value="1"/>
</dbReference>